<name>A0A0G1LR85_9BACT</name>
<comment type="caution">
    <text evidence="2">The sequence shown here is derived from an EMBL/GenBank/DDBJ whole genome shotgun (WGS) entry which is preliminary data.</text>
</comment>
<organism evidence="2 3">
    <name type="scientific">Candidatus Collierbacteria bacterium GW2011_GWC2_45_15</name>
    <dbReference type="NCBI Taxonomy" id="1618394"/>
    <lineage>
        <taxon>Bacteria</taxon>
        <taxon>Candidatus Collieribacteriota</taxon>
    </lineage>
</organism>
<feature type="chain" id="PRO_5002538364" evidence="1">
    <location>
        <begin position="19"/>
        <end position="198"/>
    </location>
</feature>
<feature type="non-terminal residue" evidence="2">
    <location>
        <position position="198"/>
    </location>
</feature>
<gene>
    <name evidence="2" type="ORF">UW99_C0024G0001</name>
</gene>
<accession>A0A0G1LR85</accession>
<evidence type="ECO:0000256" key="1">
    <source>
        <dbReference type="SAM" id="SignalP"/>
    </source>
</evidence>
<evidence type="ECO:0000313" key="2">
    <source>
        <dbReference type="EMBL" id="KKT98276.1"/>
    </source>
</evidence>
<sequence>MKHTKFLLVLLSLLALEAASLLSPFTTRSANLTSAKDTLQTSRISWVGRVKAPTVAGSAHVWIYTAASGIYNSISTANLAPGDSVEIGGTNSYTIATIVDADEFTLTTNLAVNDADDTDTIFFRSKPQHVVTFTTASAITDGFFQVLIPADATNSNDGNPDDGGFDFGSGSVTVTPTNATGYNFSNNAATPAGGTGCT</sequence>
<dbReference type="Proteomes" id="UP000034214">
    <property type="component" value="Unassembled WGS sequence"/>
</dbReference>
<dbReference type="EMBL" id="LCKM01000024">
    <property type="protein sequence ID" value="KKT98276.1"/>
    <property type="molecule type" value="Genomic_DNA"/>
</dbReference>
<evidence type="ECO:0000313" key="3">
    <source>
        <dbReference type="Proteomes" id="UP000034214"/>
    </source>
</evidence>
<keyword evidence="1" id="KW-0732">Signal</keyword>
<reference evidence="2 3" key="1">
    <citation type="journal article" date="2015" name="Nature">
        <title>rRNA introns, odd ribosomes, and small enigmatic genomes across a large radiation of phyla.</title>
        <authorList>
            <person name="Brown C.T."/>
            <person name="Hug L.A."/>
            <person name="Thomas B.C."/>
            <person name="Sharon I."/>
            <person name="Castelle C.J."/>
            <person name="Singh A."/>
            <person name="Wilkins M.J."/>
            <person name="Williams K.H."/>
            <person name="Banfield J.F."/>
        </authorList>
    </citation>
    <scope>NUCLEOTIDE SEQUENCE [LARGE SCALE GENOMIC DNA]</scope>
</reference>
<protein>
    <submittedName>
        <fullName evidence="2">Uncharacterized protein</fullName>
    </submittedName>
</protein>
<feature type="signal peptide" evidence="1">
    <location>
        <begin position="1"/>
        <end position="18"/>
    </location>
</feature>
<dbReference type="AlphaFoldDB" id="A0A0G1LR85"/>
<proteinExistence type="predicted"/>